<comment type="function">
    <text evidence="16">E3 ubiquitin-protein ligase. Component of the ribosome quality control complex (RQC), a ribosome-associated complex that mediates ubiquitination and extraction of incompletely synthesized nascent chains for proteasomal degradation.</text>
</comment>
<dbReference type="PANTHER" id="PTHR12389:SF0">
    <property type="entry name" value="E3 UBIQUITIN-PROTEIN LIGASE LISTERIN"/>
    <property type="match status" value="1"/>
</dbReference>
<keyword evidence="9 16" id="KW-0479">Metal-binding</keyword>
<dbReference type="Pfam" id="PF22999">
    <property type="entry name" value="LTN1_E3_ligase_6th"/>
    <property type="match status" value="1"/>
</dbReference>
<comment type="caution">
    <text evidence="19">The sequence shown here is derived from an EMBL/GenBank/DDBJ whole genome shotgun (WGS) entry which is preliminary data.</text>
</comment>
<evidence type="ECO:0000259" key="18">
    <source>
        <dbReference type="PROSITE" id="PS50089"/>
    </source>
</evidence>
<comment type="similarity">
    <text evidence="4 16">Belongs to the LTN1 family.</text>
</comment>
<evidence type="ECO:0000256" key="16">
    <source>
        <dbReference type="RuleBase" id="RU367090"/>
    </source>
</evidence>
<keyword evidence="11 15" id="KW-0863">Zinc-finger</keyword>
<feature type="compositionally biased region" description="Basic and acidic residues" evidence="17">
    <location>
        <begin position="28"/>
        <end position="51"/>
    </location>
</feature>
<protein>
    <recommendedName>
        <fullName evidence="6 16">E3 ubiquitin-protein ligase listerin</fullName>
        <ecNumber evidence="5 16">2.3.2.27</ecNumber>
    </recommendedName>
    <alternativeName>
        <fullName evidence="16">RING-type E3 ubiquitin transferase listerin</fullName>
    </alternativeName>
</protein>
<feature type="compositionally biased region" description="Polar residues" evidence="17">
    <location>
        <begin position="313"/>
        <end position="325"/>
    </location>
</feature>
<dbReference type="InterPro" id="IPR016024">
    <property type="entry name" value="ARM-type_fold"/>
</dbReference>
<proteinExistence type="inferred from homology"/>
<evidence type="ECO:0000256" key="15">
    <source>
        <dbReference type="PROSITE-ProRule" id="PRU00175"/>
    </source>
</evidence>
<dbReference type="EMBL" id="AWNI01000008">
    <property type="protein sequence ID" value="ETS63853.1"/>
    <property type="molecule type" value="Genomic_DNA"/>
</dbReference>
<reference evidence="19 20" key="1">
    <citation type="journal article" date="2014" name="Genome Announc.">
        <title>Genome sequence of the basidiomycetous fungus Pseudozyma aphidis DSM70725, an efficient producer of biosurfactant mannosylerythritol lipids.</title>
        <authorList>
            <person name="Lorenz S."/>
            <person name="Guenther M."/>
            <person name="Grumaz C."/>
            <person name="Rupp S."/>
            <person name="Zibek S."/>
            <person name="Sohn K."/>
        </authorList>
    </citation>
    <scope>NUCLEOTIDE SEQUENCE [LARGE SCALE GENOMIC DNA]</scope>
    <source>
        <strain evidence="20">ATCC 32657 / CBS 517.83 / DSM 70725 / JCM 10318 / NBRC 10182 / NRRL Y-7954 / St-0401</strain>
    </source>
</reference>
<keyword evidence="20" id="KW-1185">Reference proteome</keyword>
<organism evidence="19 20">
    <name type="scientific">Moesziomyces aphidis</name>
    <name type="common">Pseudozyma aphidis</name>
    <dbReference type="NCBI Taxonomy" id="84754"/>
    <lineage>
        <taxon>Eukaryota</taxon>
        <taxon>Fungi</taxon>
        <taxon>Dikarya</taxon>
        <taxon>Basidiomycota</taxon>
        <taxon>Ustilaginomycotina</taxon>
        <taxon>Ustilaginomycetes</taxon>
        <taxon>Ustilaginales</taxon>
        <taxon>Ustilaginaceae</taxon>
        <taxon>Moesziomyces</taxon>
    </lineage>
</organism>
<dbReference type="InterPro" id="IPR039795">
    <property type="entry name" value="LTN1/Rkr1"/>
</dbReference>
<feature type="region of interest" description="Disordered" evidence="17">
    <location>
        <begin position="1"/>
        <end position="98"/>
    </location>
</feature>
<dbReference type="UniPathway" id="UPA00143"/>
<accession>W3VQB4</accession>
<evidence type="ECO:0000256" key="4">
    <source>
        <dbReference type="ARBA" id="ARBA00007997"/>
    </source>
</evidence>
<feature type="region of interest" description="Disordered" evidence="17">
    <location>
        <begin position="488"/>
        <end position="557"/>
    </location>
</feature>
<dbReference type="GO" id="GO:0016567">
    <property type="term" value="P:protein ubiquitination"/>
    <property type="evidence" value="ECO:0007669"/>
    <property type="project" value="UniProtKB-UniPathway"/>
</dbReference>
<evidence type="ECO:0000256" key="11">
    <source>
        <dbReference type="ARBA" id="ARBA00022771"/>
    </source>
</evidence>
<keyword evidence="13 16" id="KW-0862">Zinc</keyword>
<dbReference type="SUPFAM" id="SSF48371">
    <property type="entry name" value="ARM repeat"/>
    <property type="match status" value="1"/>
</dbReference>
<evidence type="ECO:0000256" key="17">
    <source>
        <dbReference type="SAM" id="MobiDB-lite"/>
    </source>
</evidence>
<evidence type="ECO:0000313" key="20">
    <source>
        <dbReference type="Proteomes" id="UP000019462"/>
    </source>
</evidence>
<dbReference type="InterPro" id="IPR011016">
    <property type="entry name" value="Znf_RING-CH"/>
</dbReference>
<evidence type="ECO:0000256" key="6">
    <source>
        <dbReference type="ARBA" id="ARBA00017157"/>
    </source>
</evidence>
<dbReference type="Proteomes" id="UP000019462">
    <property type="component" value="Unassembled WGS sequence"/>
</dbReference>
<dbReference type="Pfam" id="PF22958">
    <property type="entry name" value="Ltn1_1st"/>
    <property type="match status" value="2"/>
</dbReference>
<comment type="subcellular location">
    <subcellularLocation>
        <location evidence="2">Cytoplasm</location>
        <location evidence="2">Cytosol</location>
    </subcellularLocation>
</comment>
<dbReference type="InterPro" id="IPR054478">
    <property type="entry name" value="LTN1_UBC"/>
</dbReference>
<keyword evidence="7" id="KW-0963">Cytoplasm</keyword>
<feature type="domain" description="RING-type" evidence="18">
    <location>
        <begin position="1918"/>
        <end position="1965"/>
    </location>
</feature>
<evidence type="ECO:0000256" key="13">
    <source>
        <dbReference type="ARBA" id="ARBA00022833"/>
    </source>
</evidence>
<dbReference type="SMART" id="SM00744">
    <property type="entry name" value="RINGv"/>
    <property type="match status" value="1"/>
</dbReference>
<evidence type="ECO:0000256" key="8">
    <source>
        <dbReference type="ARBA" id="ARBA00022679"/>
    </source>
</evidence>
<dbReference type="Pfam" id="PF23009">
    <property type="entry name" value="UBC_like"/>
    <property type="match status" value="1"/>
</dbReference>
<comment type="catalytic activity">
    <reaction evidence="1 16">
        <text>S-ubiquitinyl-[E2 ubiquitin-conjugating enzyme]-L-cysteine + [acceptor protein]-L-lysine = [E2 ubiquitin-conjugating enzyme]-L-cysteine + N(6)-ubiquitinyl-[acceptor protein]-L-lysine.</text>
        <dbReference type="EC" id="2.3.2.27"/>
    </reaction>
</comment>
<dbReference type="GO" id="GO:0005829">
    <property type="term" value="C:cytosol"/>
    <property type="evidence" value="ECO:0007669"/>
    <property type="project" value="UniProtKB-SubCell"/>
</dbReference>
<evidence type="ECO:0000256" key="14">
    <source>
        <dbReference type="ARBA" id="ARBA00055150"/>
    </source>
</evidence>
<dbReference type="GO" id="GO:0043023">
    <property type="term" value="F:ribosomal large subunit binding"/>
    <property type="evidence" value="ECO:0007669"/>
    <property type="project" value="TreeGrafter"/>
</dbReference>
<comment type="function">
    <text evidence="14">E3 ubiquitin-protein ligase component of the ribosome quality control complex (RQC), a ribosome-associated complex that mediates ubiquitination and extraction of incompletely synthesized nascent chains for proteasomal degradation. Mediates ubiquitination of proteins derived from mRNAs lacking stop codons (non-stop proteins) and other translation arrest products induced by poly-lysine sequences and tandem rare codons. Ubiquitination leads to CDC48 recruitment for extraction and degradation of the incomplete translation product. May indirectly play a role in chromatin function and transcription.</text>
</comment>
<evidence type="ECO:0000256" key="1">
    <source>
        <dbReference type="ARBA" id="ARBA00000900"/>
    </source>
</evidence>
<feature type="compositionally biased region" description="Acidic residues" evidence="17">
    <location>
        <begin position="503"/>
        <end position="545"/>
    </location>
</feature>
<dbReference type="EC" id="2.3.2.27" evidence="5 16"/>
<evidence type="ECO:0000256" key="5">
    <source>
        <dbReference type="ARBA" id="ARBA00012483"/>
    </source>
</evidence>
<keyword evidence="10" id="KW-0677">Repeat</keyword>
<evidence type="ECO:0000313" key="19">
    <source>
        <dbReference type="EMBL" id="ETS63853.1"/>
    </source>
</evidence>
<comment type="subunit">
    <text evidence="16">Component of the ribosome quality control complex (RQC).</text>
</comment>
<evidence type="ECO:0000256" key="9">
    <source>
        <dbReference type="ARBA" id="ARBA00022723"/>
    </source>
</evidence>
<evidence type="ECO:0000256" key="2">
    <source>
        <dbReference type="ARBA" id="ARBA00004514"/>
    </source>
</evidence>
<evidence type="ECO:0000256" key="7">
    <source>
        <dbReference type="ARBA" id="ARBA00022490"/>
    </source>
</evidence>
<keyword evidence="8 16" id="KW-0808">Transferase</keyword>
<dbReference type="GO" id="GO:0061630">
    <property type="term" value="F:ubiquitin protein ligase activity"/>
    <property type="evidence" value="ECO:0007669"/>
    <property type="project" value="UniProtKB-UniRule"/>
</dbReference>
<feature type="compositionally biased region" description="Pro residues" evidence="17">
    <location>
        <begin position="83"/>
        <end position="94"/>
    </location>
</feature>
<dbReference type="GO" id="GO:1990116">
    <property type="term" value="P:ribosome-associated ubiquitin-dependent protein catabolic process"/>
    <property type="evidence" value="ECO:0007669"/>
    <property type="project" value="UniProtKB-UniRule"/>
</dbReference>
<dbReference type="InterPro" id="IPR054476">
    <property type="entry name" value="Ltn1_N"/>
</dbReference>
<dbReference type="InterPro" id="IPR054477">
    <property type="entry name" value="LTN1_E3_ligase_6th"/>
</dbReference>
<dbReference type="HOGENOM" id="CLU_000945_0_0_1"/>
<dbReference type="FunFam" id="3.30.40.10:FF:000038">
    <property type="entry name" value="E3 ubiquitin-protein ligase listerin"/>
    <property type="match status" value="1"/>
</dbReference>
<feature type="compositionally biased region" description="Basic and acidic residues" evidence="17">
    <location>
        <begin position="331"/>
        <end position="341"/>
    </location>
</feature>
<name>W3VQB4_MOEAP</name>
<dbReference type="OrthoDB" id="6108at2759"/>
<dbReference type="GO" id="GO:1990112">
    <property type="term" value="C:RQC complex"/>
    <property type="evidence" value="ECO:0007669"/>
    <property type="project" value="UniProtKB-UniRule"/>
</dbReference>
<sequence>MAKGAPKGKSSASSATRKKQAAKAANKKAYERDDDGNLLHPELAEAMEKQKQHGMQRGQKKDKSKKDGKGGKKGKADKKKQYIPPPKPPQPLPDPLDSMGLASLLPADLVVLLRKASKKDVITRCRALEGLLAWVEDAFGKTATAAGSDATEASRLTSEEKKEALVMMLPSWVHLFPRLALSPTRRLRLLTMQIQTLLLENSSEPSSDDTTSTRSELLESPQYIEAMLGPWAILCHDTDRSIERLGRAAWLDTCTWKDVVTSEASAGAPEAVKLDLNEHSETLMAHLRTILLSTSPSYALSMTAAHAVAASDPSMSRTSSGQATPQLGAGVERDAKNRDDSNVEEDTAALDKRLVAGALAVLTAIVRQKPGQDVVDALDDVLSSRLVWASLSPQNLASSAASRSEPQARVTSFGFDSPAVRLRAWTLLRALFDSVPDTVDKHLQTIGPVALTSVWQERDNAVQRTMLEAALPLLKKRPELWLLGTASAARSGGSPQDPHKEDSESDEDDSDEDDDEDADADETNSDADAGDADADETNSDADAGGEEGKGNGVSTSRPVPRAYTSFLQWLQSACGGAPTLGYPAVIVFISTIPARVLPNDDLDAASDLLTQFFSALYSRALDFDPTGCRAFLASFVECVSFLSQRMARQSSASDKDAATSAKELVRIHFGAAWNELLLPKKRLLAALGIATDADEGDEDARAQRIKSIGSTRIVSDLAVQVRRLASAAPDLQLLGSFLEEAQSDVASIVQALSQAPADVSPPAQARLLTSLERATSFHAALAPAHAQSASGELRRASASSLGSFAKLASSSLADIAADTDMPHDFKRTRATLLTEFLCLLLRAVVSFPDALDSSASEQLAQIAGVSIPQLTTIKSVAPAPAATFLAAYLPLCKDERTRASIWTETLSSVAALSELSDQVDAMTELVAASAAVGKSIEADTSSGAQLPVPPPDAGIEDLVMELIISLCDGASLPDELRHRLKRVVAAILARPSPFVNQASSQSMLSMVTSTIEQLRWTLLERAQTNTDVAVRQQKAAIVVEDLLDCLDAWRQAQPKEDVAQLLLSRAASKGVIAALSDLFALHTASKDDGELFEQEWTEKERAFAGLWRKARDLHQQITQNASPQLQKQMREEALTSLQEHLLDIQVPVVRIVAAADYDVAVLPEPKELAEMIAKACKQRTHPALLVFDPLVPQDAVSDSTSTAFDRLFDQQGLGIFARVGLAALLMTERDRANARRHLDLLPLVVMFSILIEDDLLLPGASKHALESAAAPTAHRAWLQNAVTVVTALVSSLSDTVTESWHNDMVASLQRSTIVDMDKDGIGHVLSKLWQTAAGLEVSSAYLARIFHRLLNAVFSFGTVTEAGADRWLKLGDAVQDRMPAMTAAVFHAAKSIAGLSPGYDRLRNGAAAKLSGSAPDRVLRSLQVLVALAPPVNSELSIIPQQRAIFLLKDLQKWYTSEDADSEPEEEASTRLAELFVHLLPVVQDVQGSHIDFVFDVLETNLEFCSLEQDETVAQLYHTLQLLDVMRDLASRNANLREYWKERSAGCIELVRELFLSLAQQQAVSGPKQACIDLVVELIRETSEAPFKLHETAPALCKLMVQSASHEVQVLSFRLLTAAVREHVKELVVESAVDREALASEEGQQKLKLPAALVANVSDSLSSQLNLLVEEDAARRTAFGYFLSWIALFEHFENASLSVKSTFLGEIESRQLLVDSLLPTVFALVGLADESRRPFDPSRFVLEEVFLDEMDAESSLTVLQVLAAHVYLRALIHVPTAVRSWWVNIKDRQHSMQIASFTTRHCSPVIANRELSHLREPEALAKLQDEALSVKILSTNEVIATYVVDEHPMEIGVKIPADFPLHGVEIRDIQRVGITEAKWRSWLLAVQQLITGQNGLIFDALSLFKRNAEVQFQGLDECAICYSIISPMDRSLPTKPCKTCKNKFHAGCLFKWISTSGASTCPLCRSIL</sequence>
<dbReference type="PROSITE" id="PS50089">
    <property type="entry name" value="ZF_RING_2"/>
    <property type="match status" value="1"/>
</dbReference>
<feature type="compositionally biased region" description="Low complexity" evidence="17">
    <location>
        <begin position="1"/>
        <end position="15"/>
    </location>
</feature>
<dbReference type="GO" id="GO:0008270">
    <property type="term" value="F:zinc ion binding"/>
    <property type="evidence" value="ECO:0007669"/>
    <property type="project" value="UniProtKB-KW"/>
</dbReference>
<dbReference type="Gene3D" id="3.30.40.10">
    <property type="entry name" value="Zinc/RING finger domain, C3HC4 (zinc finger)"/>
    <property type="match status" value="1"/>
</dbReference>
<comment type="pathway">
    <text evidence="3 16">Protein modification; protein ubiquitination.</text>
</comment>
<dbReference type="Pfam" id="PF13639">
    <property type="entry name" value="zf-RING_2"/>
    <property type="match status" value="1"/>
</dbReference>
<dbReference type="GO" id="GO:0072344">
    <property type="term" value="P:rescue of stalled ribosome"/>
    <property type="evidence" value="ECO:0007669"/>
    <property type="project" value="UniProtKB-UniRule"/>
</dbReference>
<dbReference type="InterPro" id="IPR001841">
    <property type="entry name" value="Znf_RING"/>
</dbReference>
<dbReference type="CDD" id="cd16491">
    <property type="entry name" value="RING-CH-C4HC3_LTN1"/>
    <property type="match status" value="1"/>
</dbReference>
<evidence type="ECO:0000256" key="10">
    <source>
        <dbReference type="ARBA" id="ARBA00022737"/>
    </source>
</evidence>
<dbReference type="PANTHER" id="PTHR12389">
    <property type="entry name" value="ZINC FINGER PROTEIN 294"/>
    <property type="match status" value="1"/>
</dbReference>
<feature type="region of interest" description="Disordered" evidence="17">
    <location>
        <begin position="311"/>
        <end position="344"/>
    </location>
</feature>
<feature type="compositionally biased region" description="Basic and acidic residues" evidence="17">
    <location>
        <begin position="59"/>
        <end position="70"/>
    </location>
</feature>
<gene>
    <name evidence="19" type="ORF">PaG_02175</name>
</gene>
<dbReference type="SUPFAM" id="SSF57850">
    <property type="entry name" value="RING/U-box"/>
    <property type="match status" value="1"/>
</dbReference>
<dbReference type="InterPro" id="IPR039804">
    <property type="entry name" value="RING-CH-C4HC3_LTN1"/>
</dbReference>
<dbReference type="InterPro" id="IPR013083">
    <property type="entry name" value="Znf_RING/FYVE/PHD"/>
</dbReference>
<evidence type="ECO:0000256" key="12">
    <source>
        <dbReference type="ARBA" id="ARBA00022786"/>
    </source>
</evidence>
<keyword evidence="12 16" id="KW-0833">Ubl conjugation pathway</keyword>
<evidence type="ECO:0000256" key="3">
    <source>
        <dbReference type="ARBA" id="ARBA00004906"/>
    </source>
</evidence>